<evidence type="ECO:0000256" key="1">
    <source>
        <dbReference type="SAM" id="Coils"/>
    </source>
</evidence>
<feature type="coiled-coil region" evidence="1">
    <location>
        <begin position="11"/>
        <end position="45"/>
    </location>
</feature>
<comment type="caution">
    <text evidence="2">The sequence shown here is derived from an EMBL/GenBank/DDBJ whole genome shotgun (WGS) entry which is preliminary data.</text>
</comment>
<organism evidence="2 3">
    <name type="scientific">Priestia iocasae</name>
    <dbReference type="NCBI Taxonomy" id="2291674"/>
    <lineage>
        <taxon>Bacteria</taxon>
        <taxon>Bacillati</taxon>
        <taxon>Bacillota</taxon>
        <taxon>Bacilli</taxon>
        <taxon>Bacillales</taxon>
        <taxon>Bacillaceae</taxon>
        <taxon>Priestia</taxon>
    </lineage>
</organism>
<gene>
    <name evidence="2" type="ORF">JOC83_001895</name>
</gene>
<evidence type="ECO:0000313" key="3">
    <source>
        <dbReference type="Proteomes" id="UP000809829"/>
    </source>
</evidence>
<sequence>MDYGNILQGLMQAISSQRADLDEKIQRLQMAAQRIEEEKQLSMGEIALLLQPSLDVNWAGERSNAFEESRHSAHDEIERILNHDYEEYVQVIRSNISSLELQRGALSFASGLAHEANELLTKGEDAFEAVGEKVNQIRRSL</sequence>
<accession>A0ABS2QU80</accession>
<proteinExistence type="predicted"/>
<dbReference type="Proteomes" id="UP000809829">
    <property type="component" value="Unassembled WGS sequence"/>
</dbReference>
<evidence type="ECO:0008006" key="4">
    <source>
        <dbReference type="Google" id="ProtNLM"/>
    </source>
</evidence>
<dbReference type="RefSeq" id="WP_205186524.1">
    <property type="nucleotide sequence ID" value="NZ_JAFBFC010000003.1"/>
</dbReference>
<keyword evidence="3" id="KW-1185">Reference proteome</keyword>
<dbReference type="EMBL" id="JAFBFC010000003">
    <property type="protein sequence ID" value="MBM7703048.1"/>
    <property type="molecule type" value="Genomic_DNA"/>
</dbReference>
<keyword evidence="1" id="KW-0175">Coiled coil</keyword>
<protein>
    <recommendedName>
        <fullName evidence="4">DUF5082 domain-containing protein</fullName>
    </recommendedName>
</protein>
<reference evidence="2 3" key="1">
    <citation type="submission" date="2021-01" db="EMBL/GenBank/DDBJ databases">
        <title>Genomic Encyclopedia of Type Strains, Phase IV (KMG-IV): sequencing the most valuable type-strain genomes for metagenomic binning, comparative biology and taxonomic classification.</title>
        <authorList>
            <person name="Goeker M."/>
        </authorList>
    </citation>
    <scope>NUCLEOTIDE SEQUENCE [LARGE SCALE GENOMIC DNA]</scope>
    <source>
        <strain evidence="2 3">DSM 104297</strain>
    </source>
</reference>
<evidence type="ECO:0000313" key="2">
    <source>
        <dbReference type="EMBL" id="MBM7703048.1"/>
    </source>
</evidence>
<name>A0ABS2QU80_9BACI</name>